<name>A0A8S5R215_9CAUD</name>
<feature type="domain" description="Phage tail tape measure protein" evidence="3">
    <location>
        <begin position="84"/>
        <end position="291"/>
    </location>
</feature>
<dbReference type="PANTHER" id="PTHR37813">
    <property type="entry name" value="FELS-2 PROPHAGE PROTEIN"/>
    <property type="match status" value="1"/>
</dbReference>
<evidence type="ECO:0000256" key="1">
    <source>
        <dbReference type="ARBA" id="ARBA00022465"/>
    </source>
</evidence>
<dbReference type="GO" id="GO:0098003">
    <property type="term" value="P:viral tail assembly"/>
    <property type="evidence" value="ECO:0007669"/>
    <property type="project" value="UniProtKB-KW"/>
</dbReference>
<dbReference type="EMBL" id="BK015793">
    <property type="protein sequence ID" value="DAE25121.1"/>
    <property type="molecule type" value="Genomic_DNA"/>
</dbReference>
<evidence type="ECO:0000256" key="2">
    <source>
        <dbReference type="ARBA" id="ARBA00022612"/>
    </source>
</evidence>
<accession>A0A8S5R215</accession>
<dbReference type="PANTHER" id="PTHR37813:SF1">
    <property type="entry name" value="FELS-2 PROPHAGE PROTEIN"/>
    <property type="match status" value="1"/>
</dbReference>
<dbReference type="InterPro" id="IPR010090">
    <property type="entry name" value="Phage_tape_meas"/>
</dbReference>
<keyword evidence="1" id="KW-1245">Viral tail assembly</keyword>
<proteinExistence type="predicted"/>
<dbReference type="Pfam" id="PF10145">
    <property type="entry name" value="PhageMin_Tail"/>
    <property type="match status" value="1"/>
</dbReference>
<evidence type="ECO:0000313" key="4">
    <source>
        <dbReference type="EMBL" id="DAE25121.1"/>
    </source>
</evidence>
<sequence length="637" mass="67046">MVLKDRFSNEAGRISNSFRTMMNDMNTWNRGIQMSTSNAFEFGKELVGGMARAYQYSAGVYDQVFLASKMSGANAAQQARLMQVAKEVNEVTPLTAADIASGERYLAMAGNNVEQIERMIGPAAKLASIFSMPLGQKGGVADLMTNIMQTFNIPSQNATQVVDQLATAVTSANISLTDLAQSFQYSGAEFRNAKISMGDAAAAIGVLGNQGIQASSAGTALANMMRYLTLSVTGQKKGGGEMLKSLGIDPKTLVDASGNLLRLDKIISILGDKLRGKRGIDISSALFNIFGVRGTRAASALLQDYWTGANKLTELMDKVAGASGTVENLTQERLQTPAGIIEQFKSNWENFIVTAGSTLAEVFSPVLKLGSGILKIINSIQETWAGKFLVKVVATGAVVGTLYQGFKFIQGTIKMIGTFQALATTETNGMAEGMVRTNVQATILEGHMRNISAMMMRMTAMQMAPGKFFALPMGGAIGKTKKGTVVARDARGRFTSMSTLAGAGVGAAVGSNVTKTAGQQIAKKGAMGFGARLLGGRLLGFLGGPWGLLASIAIPALIEVIGGLTSSVDNNTAALNSEETKASIQDRNQQAFIDAVRGAIRDGFKDSRINISVDGNEAGDFAPGGQQDFTGISLGLN</sequence>
<reference evidence="4" key="1">
    <citation type="journal article" date="2021" name="Proc. Natl. Acad. Sci. U.S.A.">
        <title>A Catalog of Tens of Thousands of Viruses from Human Metagenomes Reveals Hidden Associations with Chronic Diseases.</title>
        <authorList>
            <person name="Tisza M.J."/>
            <person name="Buck C.B."/>
        </authorList>
    </citation>
    <scope>NUCLEOTIDE SEQUENCE</scope>
    <source>
        <strain evidence="4">Ct5xX4</strain>
    </source>
</reference>
<keyword evidence="2" id="KW-1188">Viral release from host cell</keyword>
<dbReference type="NCBIfam" id="TIGR01760">
    <property type="entry name" value="tape_meas_TP901"/>
    <property type="match status" value="1"/>
</dbReference>
<protein>
    <submittedName>
        <fullName evidence="4">Minor tail protein</fullName>
    </submittedName>
</protein>
<organism evidence="4">
    <name type="scientific">Myoviridae sp. ct5xX4</name>
    <dbReference type="NCBI Taxonomy" id="2826616"/>
    <lineage>
        <taxon>Viruses</taxon>
        <taxon>Duplodnaviria</taxon>
        <taxon>Heunggongvirae</taxon>
        <taxon>Uroviricota</taxon>
        <taxon>Caudoviricetes</taxon>
    </lineage>
</organism>
<evidence type="ECO:0000259" key="3">
    <source>
        <dbReference type="Pfam" id="PF10145"/>
    </source>
</evidence>